<dbReference type="GO" id="GO:0005768">
    <property type="term" value="C:endosome"/>
    <property type="evidence" value="ECO:0007669"/>
    <property type="project" value="TreeGrafter"/>
</dbReference>
<dbReference type="InterPro" id="IPR044098">
    <property type="entry name" value="STAMBP/STALP-like_MPN"/>
</dbReference>
<dbReference type="AlphaFoldDB" id="A0AAV2S2R6"/>
<name>A0AAV2S2R6_MEGNR</name>
<evidence type="ECO:0000313" key="12">
    <source>
        <dbReference type="Proteomes" id="UP001497623"/>
    </source>
</evidence>
<keyword evidence="3" id="KW-0645">Protease</keyword>
<comment type="caution">
    <text evidence="11">The sequence shown here is derived from an EMBL/GenBank/DDBJ whole genome shotgun (WGS) entry which is preliminary data.</text>
</comment>
<sequence>MTPRDSSTLYLPNLVLGLTSRDTADLTKKSDDVVMTWLLKNSENMLRACTIYREPGSSLQNAIQLYAMFFLIKNENGSRSTIGSLRVVVTHSKPQNKNLKLLPQGEEKHQGNKSSLIKQLKLLKNLSIRIGEKNPLLRKTISSQSSPKLIKNKDEMNCNIISNIMRVNYIFELAFHKLRSAVSWEVSPRTRYDEIGDILYPTASLTFHDTGPSAPSDDDDLSPVLPSQILSPSVPSRELKPSYPGIPSVDRSSKPMGLLSAHTSGKSSGLRSVMVPTELMGKFLALAQPNTSRNVETCGILAGKLSQNRLLITHLLVPKQSGTSDSCTTHEEEQLFDYQDRLDLITLGWIHTHPGFQAFLSSVDLHTHCSYQLMMPEAIAIVCAPKYDETGYFTLTPNHGLQYIANCRQAGFHPHPKEPPLFQNADHVTMDRNEIVTVIDLRNK</sequence>
<feature type="non-terminal residue" evidence="11">
    <location>
        <position position="444"/>
    </location>
</feature>
<organism evidence="11 12">
    <name type="scientific">Meganyctiphanes norvegica</name>
    <name type="common">Northern krill</name>
    <name type="synonym">Thysanopoda norvegica</name>
    <dbReference type="NCBI Taxonomy" id="48144"/>
    <lineage>
        <taxon>Eukaryota</taxon>
        <taxon>Metazoa</taxon>
        <taxon>Ecdysozoa</taxon>
        <taxon>Arthropoda</taxon>
        <taxon>Crustacea</taxon>
        <taxon>Multicrustacea</taxon>
        <taxon>Malacostraca</taxon>
        <taxon>Eumalacostraca</taxon>
        <taxon>Eucarida</taxon>
        <taxon>Euphausiacea</taxon>
        <taxon>Euphausiidae</taxon>
        <taxon>Meganyctiphanes</taxon>
    </lineage>
</organism>
<dbReference type="PANTHER" id="PTHR12947:SF13">
    <property type="entry name" value="FI19924P1"/>
    <property type="match status" value="1"/>
</dbReference>
<comment type="cofactor">
    <cofactor evidence="1">
        <name>Zn(2+)</name>
        <dbReference type="ChEBI" id="CHEBI:29105"/>
    </cofactor>
</comment>
<dbReference type="InterPro" id="IPR037518">
    <property type="entry name" value="MPN"/>
</dbReference>
<keyword evidence="8" id="KW-0482">Metalloprotease</keyword>
<reference evidence="11 12" key="1">
    <citation type="submission" date="2024-05" db="EMBL/GenBank/DDBJ databases">
        <authorList>
            <person name="Wallberg A."/>
        </authorList>
    </citation>
    <scope>NUCLEOTIDE SEQUENCE [LARGE SCALE GENOMIC DNA]</scope>
</reference>
<evidence type="ECO:0000256" key="3">
    <source>
        <dbReference type="ARBA" id="ARBA00022670"/>
    </source>
</evidence>
<feature type="region of interest" description="Disordered" evidence="9">
    <location>
        <begin position="209"/>
        <end position="266"/>
    </location>
</feature>
<dbReference type="SMART" id="SM00232">
    <property type="entry name" value="JAB_MPN"/>
    <property type="match status" value="1"/>
</dbReference>
<dbReference type="Pfam" id="PF01398">
    <property type="entry name" value="JAB"/>
    <property type="match status" value="1"/>
</dbReference>
<evidence type="ECO:0000256" key="4">
    <source>
        <dbReference type="ARBA" id="ARBA00022723"/>
    </source>
</evidence>
<keyword evidence="12" id="KW-1185">Reference proteome</keyword>
<dbReference type="InterPro" id="IPR000555">
    <property type="entry name" value="JAMM/MPN+_dom"/>
</dbReference>
<feature type="domain" description="MPN" evidence="10">
    <location>
        <begin position="273"/>
        <end position="402"/>
    </location>
</feature>
<dbReference type="FunFam" id="3.40.140.10:FF:000010">
    <property type="entry name" value="AMSH-like protease isoform X1"/>
    <property type="match status" value="1"/>
</dbReference>
<proteinExistence type="inferred from homology"/>
<dbReference type="GO" id="GO:0016020">
    <property type="term" value="C:membrane"/>
    <property type="evidence" value="ECO:0007669"/>
    <property type="project" value="TreeGrafter"/>
</dbReference>
<dbReference type="PANTHER" id="PTHR12947">
    <property type="entry name" value="AMSH-LIKE PROTEASE"/>
    <property type="match status" value="1"/>
</dbReference>
<evidence type="ECO:0000259" key="10">
    <source>
        <dbReference type="PROSITE" id="PS50249"/>
    </source>
</evidence>
<evidence type="ECO:0000256" key="8">
    <source>
        <dbReference type="ARBA" id="ARBA00023049"/>
    </source>
</evidence>
<comment type="similarity">
    <text evidence="2">Belongs to the peptidase M67C family.</text>
</comment>
<evidence type="ECO:0000256" key="5">
    <source>
        <dbReference type="ARBA" id="ARBA00022786"/>
    </source>
</evidence>
<keyword evidence="4" id="KW-0479">Metal-binding</keyword>
<evidence type="ECO:0000256" key="1">
    <source>
        <dbReference type="ARBA" id="ARBA00001947"/>
    </source>
</evidence>
<evidence type="ECO:0000256" key="7">
    <source>
        <dbReference type="ARBA" id="ARBA00022833"/>
    </source>
</evidence>
<dbReference type="GO" id="GO:0046872">
    <property type="term" value="F:metal ion binding"/>
    <property type="evidence" value="ECO:0007669"/>
    <property type="project" value="UniProtKB-KW"/>
</dbReference>
<evidence type="ECO:0000256" key="9">
    <source>
        <dbReference type="SAM" id="MobiDB-lite"/>
    </source>
</evidence>
<protein>
    <recommendedName>
        <fullName evidence="10">MPN domain-containing protein</fullName>
    </recommendedName>
</protein>
<keyword evidence="7" id="KW-0862">Zinc</keyword>
<evidence type="ECO:0000313" key="11">
    <source>
        <dbReference type="EMBL" id="CAL4151064.1"/>
    </source>
</evidence>
<dbReference type="EMBL" id="CAXKWB010038000">
    <property type="protein sequence ID" value="CAL4151064.1"/>
    <property type="molecule type" value="Genomic_DNA"/>
</dbReference>
<dbReference type="GO" id="GO:0061578">
    <property type="term" value="F:K63-linked deubiquitinase activity"/>
    <property type="evidence" value="ECO:0007669"/>
    <property type="project" value="InterPro"/>
</dbReference>
<dbReference type="SUPFAM" id="SSF102712">
    <property type="entry name" value="JAB1/MPN domain"/>
    <property type="match status" value="1"/>
</dbReference>
<dbReference type="GO" id="GO:0070536">
    <property type="term" value="P:protein K63-linked deubiquitination"/>
    <property type="evidence" value="ECO:0007669"/>
    <property type="project" value="InterPro"/>
</dbReference>
<dbReference type="PROSITE" id="PS50249">
    <property type="entry name" value="MPN"/>
    <property type="match status" value="1"/>
</dbReference>
<dbReference type="Proteomes" id="UP001497623">
    <property type="component" value="Unassembled WGS sequence"/>
</dbReference>
<evidence type="ECO:0000256" key="2">
    <source>
        <dbReference type="ARBA" id="ARBA00010981"/>
    </source>
</evidence>
<dbReference type="GO" id="GO:0140492">
    <property type="term" value="F:metal-dependent deubiquitinase activity"/>
    <property type="evidence" value="ECO:0007669"/>
    <property type="project" value="InterPro"/>
</dbReference>
<keyword evidence="6" id="KW-0378">Hydrolase</keyword>
<dbReference type="Gene3D" id="3.40.140.10">
    <property type="entry name" value="Cytidine Deaminase, domain 2"/>
    <property type="match status" value="1"/>
</dbReference>
<accession>A0AAV2S2R6</accession>
<evidence type="ECO:0000256" key="6">
    <source>
        <dbReference type="ARBA" id="ARBA00022801"/>
    </source>
</evidence>
<keyword evidence="5" id="KW-0833">Ubl conjugation pathway</keyword>
<dbReference type="GO" id="GO:0006508">
    <property type="term" value="P:proteolysis"/>
    <property type="evidence" value="ECO:0007669"/>
    <property type="project" value="UniProtKB-KW"/>
</dbReference>
<gene>
    <name evidence="11" type="ORF">MNOR_LOCUS30670</name>
</gene>
<dbReference type="CDD" id="cd08066">
    <property type="entry name" value="MPN_AMSH_like"/>
    <property type="match status" value="1"/>
</dbReference>